<feature type="transmembrane region" description="Helical" evidence="2">
    <location>
        <begin position="258"/>
        <end position="277"/>
    </location>
</feature>
<evidence type="ECO:0000256" key="1">
    <source>
        <dbReference type="SAM" id="MobiDB-lite"/>
    </source>
</evidence>
<keyword evidence="2" id="KW-1133">Transmembrane helix</keyword>
<keyword evidence="2" id="KW-0472">Membrane</keyword>
<keyword evidence="2" id="KW-0812">Transmembrane</keyword>
<feature type="transmembrane region" description="Helical" evidence="2">
    <location>
        <begin position="12"/>
        <end position="35"/>
    </location>
</feature>
<feature type="transmembrane region" description="Helical" evidence="2">
    <location>
        <begin position="107"/>
        <end position="126"/>
    </location>
</feature>
<dbReference type="VEuPathDB" id="FungiDB:CC1G_08956"/>
<sequence>MAASPEYIEQYALAFAAVFYVSDIIAVLEAGLQIFMCVYGLSSFLDTPPERRKGRLPYVFLSFLILFLSVIPTGIDLSATFKALYYTGPGLEYIRGRNSSASEGTEIASHCLFLSYVALGDALLLYRCYIIWNHMWYIIIPQILMFLGFLGLSIGNVGRFVAGTTRSSEHEALKSQRISTAYTSLTVGVNVIATALIAFRIIRAQQAIRRSLPARNMGMYNTAARIIIESALPLAIFGLITVILNIVNWGSDSATNSLTYSTVASIFSSLYASFAALSPQMIIFRVTTGRSHTHYGDLQYSINPATRPLEPIAFGDGHTGHSTDSLSSRLEEGPGATVSNEKV</sequence>
<dbReference type="Proteomes" id="UP000001861">
    <property type="component" value="Unassembled WGS sequence"/>
</dbReference>
<reference evidence="3 4" key="1">
    <citation type="journal article" date="2010" name="Proc. Natl. Acad. Sci. U.S.A.">
        <title>Insights into evolution of multicellular fungi from the assembled chromosomes of the mushroom Coprinopsis cinerea (Coprinus cinereus).</title>
        <authorList>
            <person name="Stajich J.E."/>
            <person name="Wilke S.K."/>
            <person name="Ahren D."/>
            <person name="Au C.H."/>
            <person name="Birren B.W."/>
            <person name="Borodovsky M."/>
            <person name="Burns C."/>
            <person name="Canback B."/>
            <person name="Casselton L.A."/>
            <person name="Cheng C.K."/>
            <person name="Deng J."/>
            <person name="Dietrich F.S."/>
            <person name="Fargo D.C."/>
            <person name="Farman M.L."/>
            <person name="Gathman A.C."/>
            <person name="Goldberg J."/>
            <person name="Guigo R."/>
            <person name="Hoegger P.J."/>
            <person name="Hooker J.B."/>
            <person name="Huggins A."/>
            <person name="James T.Y."/>
            <person name="Kamada T."/>
            <person name="Kilaru S."/>
            <person name="Kodira C."/>
            <person name="Kues U."/>
            <person name="Kupfer D."/>
            <person name="Kwan H.S."/>
            <person name="Lomsadze A."/>
            <person name="Li W."/>
            <person name="Lilly W.W."/>
            <person name="Ma L.J."/>
            <person name="Mackey A.J."/>
            <person name="Manning G."/>
            <person name="Martin F."/>
            <person name="Muraguchi H."/>
            <person name="Natvig D.O."/>
            <person name="Palmerini H."/>
            <person name="Ramesh M.A."/>
            <person name="Rehmeyer C.J."/>
            <person name="Roe B.A."/>
            <person name="Shenoy N."/>
            <person name="Stanke M."/>
            <person name="Ter-Hovhannisyan V."/>
            <person name="Tunlid A."/>
            <person name="Velagapudi R."/>
            <person name="Vision T.J."/>
            <person name="Zeng Q."/>
            <person name="Zolan M.E."/>
            <person name="Pukkila P.J."/>
        </authorList>
    </citation>
    <scope>NUCLEOTIDE SEQUENCE [LARGE SCALE GENOMIC DNA]</scope>
    <source>
        <strain evidence="4">Okayama-7 / 130 / ATCC MYA-4618 / FGSC 9003</strain>
    </source>
</reference>
<dbReference type="KEGG" id="cci:CC1G_08956"/>
<dbReference type="InParanoid" id="A8P4R2"/>
<comment type="caution">
    <text evidence="3">The sequence shown here is derived from an EMBL/GenBank/DDBJ whole genome shotgun (WGS) entry which is preliminary data.</text>
</comment>
<feature type="region of interest" description="Disordered" evidence="1">
    <location>
        <begin position="319"/>
        <end position="343"/>
    </location>
</feature>
<dbReference type="OMA" id="GIWANAC"/>
<feature type="transmembrane region" description="Helical" evidence="2">
    <location>
        <begin position="56"/>
        <end position="75"/>
    </location>
</feature>
<feature type="transmembrane region" description="Helical" evidence="2">
    <location>
        <begin position="138"/>
        <end position="161"/>
    </location>
</feature>
<evidence type="ECO:0000313" key="3">
    <source>
        <dbReference type="EMBL" id="EAU83019.1"/>
    </source>
</evidence>
<accession>A8P4R2</accession>
<dbReference type="RefSeq" id="XP_001838792.1">
    <property type="nucleotide sequence ID" value="XM_001838740.1"/>
</dbReference>
<gene>
    <name evidence="3" type="ORF">CC1G_08956</name>
</gene>
<dbReference type="OrthoDB" id="3226582at2759"/>
<dbReference type="EMBL" id="AACS02000011">
    <property type="protein sequence ID" value="EAU83019.1"/>
    <property type="molecule type" value="Genomic_DNA"/>
</dbReference>
<evidence type="ECO:0000313" key="4">
    <source>
        <dbReference type="Proteomes" id="UP000001861"/>
    </source>
</evidence>
<organism evidence="3 4">
    <name type="scientific">Coprinopsis cinerea (strain Okayama-7 / 130 / ATCC MYA-4618 / FGSC 9003)</name>
    <name type="common">Inky cap fungus</name>
    <name type="synonym">Hormographiella aspergillata</name>
    <dbReference type="NCBI Taxonomy" id="240176"/>
    <lineage>
        <taxon>Eukaryota</taxon>
        <taxon>Fungi</taxon>
        <taxon>Dikarya</taxon>
        <taxon>Basidiomycota</taxon>
        <taxon>Agaricomycotina</taxon>
        <taxon>Agaricomycetes</taxon>
        <taxon>Agaricomycetidae</taxon>
        <taxon>Agaricales</taxon>
        <taxon>Agaricineae</taxon>
        <taxon>Psathyrellaceae</taxon>
        <taxon>Coprinopsis</taxon>
    </lineage>
</organism>
<proteinExistence type="predicted"/>
<feature type="transmembrane region" description="Helical" evidence="2">
    <location>
        <begin position="223"/>
        <end position="246"/>
    </location>
</feature>
<dbReference type="GeneID" id="6015386"/>
<name>A8P4R2_COPC7</name>
<keyword evidence="4" id="KW-1185">Reference proteome</keyword>
<feature type="transmembrane region" description="Helical" evidence="2">
    <location>
        <begin position="181"/>
        <end position="202"/>
    </location>
</feature>
<evidence type="ECO:0008006" key="5">
    <source>
        <dbReference type="Google" id="ProtNLM"/>
    </source>
</evidence>
<dbReference type="AlphaFoldDB" id="A8P4R2"/>
<evidence type="ECO:0000256" key="2">
    <source>
        <dbReference type="SAM" id="Phobius"/>
    </source>
</evidence>
<protein>
    <recommendedName>
        <fullName evidence="5">G protein-coupled receptor</fullName>
    </recommendedName>
</protein>